<reference evidence="2" key="1">
    <citation type="submission" date="2016-03" db="EMBL/GenBank/DDBJ databases">
        <authorList>
            <person name="Devillers Hugo."/>
        </authorList>
    </citation>
    <scope>NUCLEOTIDE SEQUENCE [LARGE SCALE GENOMIC DNA]</scope>
</reference>
<evidence type="ECO:0000313" key="1">
    <source>
        <dbReference type="EMBL" id="SCU82174.1"/>
    </source>
</evidence>
<dbReference type="Proteomes" id="UP000189911">
    <property type="component" value="Chromosome B"/>
</dbReference>
<protein>
    <submittedName>
        <fullName evidence="1">LANO_0B05358g1_1</fullName>
    </submittedName>
</protein>
<keyword evidence="2" id="KW-1185">Reference proteome</keyword>
<sequence>MLNILQIPAPVKSFFDKFPIETYGPVEKRDDALAHEINSRIYNFEGSNALQKSANDTFKLGVYRVMQDSRSGRFLASDPWCLYAQLSLCKKSGLKLSSKCKVQEIKDSNPNSKHSVYEISSLAANERVLPVLIEGSSKRHVRSAAGIYEILNSRLTTAEELMYSLLLDSVVYDCYTSKVLYQLNFSEFLNLYGDRSSTAVDRLVCHTLREDLSKRNNFALRHRELVARGRYSQLFKRSDNMLQLIARVEENCRQTLTQFQALLGTTTGFYQDNSEPSYLDLKLASYIYCLLTLPESASMAEFLRQECSVLVVHSQKVISYYQ</sequence>
<proteinExistence type="predicted"/>
<dbReference type="InterPro" id="IPR021211">
    <property type="entry name" value="SAM35"/>
</dbReference>
<name>A0A1G4IYL0_9SACH</name>
<accession>A0A1G4IYL0</accession>
<organism evidence="1 2">
    <name type="scientific">Lachancea nothofagi CBS 11611</name>
    <dbReference type="NCBI Taxonomy" id="1266666"/>
    <lineage>
        <taxon>Eukaryota</taxon>
        <taxon>Fungi</taxon>
        <taxon>Dikarya</taxon>
        <taxon>Ascomycota</taxon>
        <taxon>Saccharomycotina</taxon>
        <taxon>Saccharomycetes</taxon>
        <taxon>Saccharomycetales</taxon>
        <taxon>Saccharomycetaceae</taxon>
        <taxon>Lachancea</taxon>
    </lineage>
</organism>
<evidence type="ECO:0000313" key="2">
    <source>
        <dbReference type="Proteomes" id="UP000189911"/>
    </source>
</evidence>
<dbReference type="AlphaFoldDB" id="A0A1G4IYL0"/>
<gene>
    <name evidence="1" type="ORF">LANO_0B05358G</name>
</gene>
<dbReference type="EMBL" id="LT598450">
    <property type="protein sequence ID" value="SCU82174.1"/>
    <property type="molecule type" value="Genomic_DNA"/>
</dbReference>
<dbReference type="Pfam" id="PF10806">
    <property type="entry name" value="SAM35"/>
    <property type="match status" value="1"/>
</dbReference>
<dbReference type="OrthoDB" id="198787at2759"/>